<keyword evidence="7" id="KW-0830">Ubiquinone</keyword>
<feature type="transmembrane region" description="Helical" evidence="5">
    <location>
        <begin position="307"/>
        <end position="325"/>
    </location>
</feature>
<dbReference type="Proteomes" id="UP000196694">
    <property type="component" value="Unassembled WGS sequence"/>
</dbReference>
<keyword evidence="3 5" id="KW-1133">Transmembrane helix</keyword>
<evidence type="ECO:0000313" key="9">
    <source>
        <dbReference type="Proteomes" id="UP000058613"/>
    </source>
</evidence>
<dbReference type="GO" id="GO:0016020">
    <property type="term" value="C:membrane"/>
    <property type="evidence" value="ECO:0007669"/>
    <property type="project" value="UniProtKB-SubCell"/>
</dbReference>
<dbReference type="EMBL" id="NCQP01000004">
    <property type="protein sequence ID" value="OWJ54533.1"/>
    <property type="molecule type" value="Genomic_DNA"/>
</dbReference>
<feature type="transmembrane region" description="Helical" evidence="5">
    <location>
        <begin position="183"/>
        <end position="206"/>
    </location>
</feature>
<keyword evidence="2 5" id="KW-0812">Transmembrane</keyword>
<evidence type="ECO:0000256" key="5">
    <source>
        <dbReference type="SAM" id="Phobius"/>
    </source>
</evidence>
<proteinExistence type="predicted"/>
<reference evidence="8 10" key="2">
    <citation type="submission" date="2017-05" db="EMBL/GenBank/DDBJ databases">
        <title>The draft genome of the hyperthermophilic archaeon 'Pyrodictium delaneyi strain Hulk', an iron and nitrate reducer, reveals the capacity for sulfate reduction.</title>
        <authorList>
            <person name="Demey L.M."/>
            <person name="Miller C."/>
            <person name="Manzella M."/>
            <person name="Reguera G."/>
            <person name="Kashefi K."/>
        </authorList>
    </citation>
    <scope>NUCLEOTIDE SEQUENCE [LARGE SCALE GENOMIC DNA]</scope>
    <source>
        <strain evidence="8 10">Hulk</strain>
    </source>
</reference>
<dbReference type="Pfam" id="PF00361">
    <property type="entry name" value="Proton_antipo_M"/>
    <property type="match status" value="1"/>
</dbReference>
<evidence type="ECO:0000313" key="10">
    <source>
        <dbReference type="Proteomes" id="UP000196694"/>
    </source>
</evidence>
<dbReference type="OrthoDB" id="29144at2157"/>
<sequence length="433" mass="45388">MDVYQLLTLVAGVPLAAAAIAAVLPRRAAAATTLATMIYMMVIVWVLPQGMVRYAGLNILYVTTEYNAMAVLLLLAEILALASLVDELDKVRAPLVILAVLGGFLVLYSASLLTLLAGIETAAAALAGLYSLGGRRSGEVAVKYLYSSILATALIIVGMGLLYSQGFHSFTEAPLGGVSWATLPVLLGLVFLTAGLALEAGLAPFYMWLPDVVQGAHLLGVVTAILLVDAPVLLVFFKLIASSGVLLGPIIAALLVLLAMASMVVGEFSALAQKELRRMIGYSMVSDAGYTVLLAVVYALSGIRDPLVPIYFITASNMSIALVITAHRYEKTSIGKIAQVTGLLSLAGTPPLYGFAAKLSVVAAFAAAGYTWLAVVSAIFFLVSAVYIFRYLIMGGYQVSHGVNVPWLPLLAYSLLLLVLGVYPGLVPMLGGG</sequence>
<feature type="transmembrane region" description="Helical" evidence="5">
    <location>
        <begin position="59"/>
        <end position="85"/>
    </location>
</feature>
<protein>
    <submittedName>
        <fullName evidence="7">NADH-ubiquinone oxidoreductase chain N</fullName>
    </submittedName>
</protein>
<feature type="transmembrane region" description="Helical" evidence="5">
    <location>
        <begin position="144"/>
        <end position="163"/>
    </location>
</feature>
<evidence type="ECO:0000313" key="8">
    <source>
        <dbReference type="EMBL" id="OWJ54533.1"/>
    </source>
</evidence>
<reference evidence="7 9" key="1">
    <citation type="submission" date="2015-10" db="EMBL/GenBank/DDBJ databases">
        <title>Complete genome sequence of hyperthermophilic archaeon Pyrodictium delaneyi Su06.</title>
        <authorList>
            <person name="Jung J.-H."/>
            <person name="Lin J."/>
            <person name="Holden J.F."/>
            <person name="Park C.-S."/>
        </authorList>
    </citation>
    <scope>NUCLEOTIDE SEQUENCE [LARGE SCALE GENOMIC DNA]</scope>
    <source>
        <strain evidence="7 9">Su06</strain>
    </source>
</reference>
<gene>
    <name evidence="8" type="ORF">Pdsh_06655</name>
    <name evidence="7" type="ORF">Pyrde_1527</name>
</gene>
<evidence type="ECO:0000256" key="3">
    <source>
        <dbReference type="ARBA" id="ARBA00022989"/>
    </source>
</evidence>
<feature type="transmembrane region" description="Helical" evidence="5">
    <location>
        <begin position="280"/>
        <end position="301"/>
    </location>
</feature>
<feature type="transmembrane region" description="Helical" evidence="5">
    <location>
        <begin position="410"/>
        <end position="430"/>
    </location>
</feature>
<dbReference type="GeneID" id="26099867"/>
<dbReference type="PANTHER" id="PTHR22773">
    <property type="entry name" value="NADH DEHYDROGENASE"/>
    <property type="match status" value="1"/>
</dbReference>
<dbReference type="Proteomes" id="UP000058613">
    <property type="component" value="Chromosome"/>
</dbReference>
<organism evidence="7 9">
    <name type="scientific">Pyrodictium delaneyi</name>
    <dbReference type="NCBI Taxonomy" id="1273541"/>
    <lineage>
        <taxon>Archaea</taxon>
        <taxon>Thermoproteota</taxon>
        <taxon>Thermoprotei</taxon>
        <taxon>Desulfurococcales</taxon>
        <taxon>Pyrodictiaceae</taxon>
        <taxon>Pyrodictium</taxon>
    </lineage>
</organism>
<evidence type="ECO:0000256" key="4">
    <source>
        <dbReference type="ARBA" id="ARBA00023136"/>
    </source>
</evidence>
<feature type="domain" description="NADH:quinone oxidoreductase/Mrp antiporter transmembrane" evidence="6">
    <location>
        <begin position="109"/>
        <end position="377"/>
    </location>
</feature>
<feature type="transmembrane region" description="Helical" evidence="5">
    <location>
        <begin position="362"/>
        <end position="389"/>
    </location>
</feature>
<accession>A0A0P0N523</accession>
<dbReference type="EMBL" id="CP013011">
    <property type="protein sequence ID" value="ALL01570.1"/>
    <property type="molecule type" value="Genomic_DNA"/>
</dbReference>
<feature type="transmembrane region" description="Helical" evidence="5">
    <location>
        <begin position="28"/>
        <end position="47"/>
    </location>
</feature>
<evidence type="ECO:0000256" key="2">
    <source>
        <dbReference type="ARBA" id="ARBA00022692"/>
    </source>
</evidence>
<keyword evidence="4 5" id="KW-0472">Membrane</keyword>
<name>A0A0P0N523_9CREN</name>
<dbReference type="KEGG" id="pdl:Pyrde_1527"/>
<evidence type="ECO:0000256" key="1">
    <source>
        <dbReference type="ARBA" id="ARBA00004141"/>
    </source>
</evidence>
<comment type="subcellular location">
    <subcellularLocation>
        <location evidence="1">Membrane</location>
        <topology evidence="1">Multi-pass membrane protein</topology>
    </subcellularLocation>
</comment>
<dbReference type="AlphaFoldDB" id="A0A0P0N523"/>
<dbReference type="InterPro" id="IPR001750">
    <property type="entry name" value="ND/Mrp_TM"/>
</dbReference>
<feature type="transmembrane region" description="Helical" evidence="5">
    <location>
        <begin position="218"/>
        <end position="240"/>
    </location>
</feature>
<feature type="transmembrane region" description="Helical" evidence="5">
    <location>
        <begin position="246"/>
        <end position="268"/>
    </location>
</feature>
<keyword evidence="10" id="KW-1185">Reference proteome</keyword>
<evidence type="ECO:0000313" key="7">
    <source>
        <dbReference type="EMBL" id="ALL01570.1"/>
    </source>
</evidence>
<feature type="transmembrane region" description="Helical" evidence="5">
    <location>
        <begin position="105"/>
        <end position="132"/>
    </location>
</feature>
<dbReference type="STRING" id="1273541.Pyrde_1527"/>
<dbReference type="RefSeq" id="WP_055409647.1">
    <property type="nucleotide sequence ID" value="NZ_CP013011.1"/>
</dbReference>
<feature type="transmembrane region" description="Helical" evidence="5">
    <location>
        <begin position="337"/>
        <end position="356"/>
    </location>
</feature>
<evidence type="ECO:0000259" key="6">
    <source>
        <dbReference type="Pfam" id="PF00361"/>
    </source>
</evidence>